<feature type="DNA-binding region" description="H-T-H motif" evidence="2">
    <location>
        <begin position="45"/>
        <end position="64"/>
    </location>
</feature>
<protein>
    <submittedName>
        <fullName evidence="4">TetR/AcrR family transcriptional regulator</fullName>
    </submittedName>
</protein>
<dbReference type="Proteomes" id="UP000239874">
    <property type="component" value="Unassembled WGS sequence"/>
</dbReference>
<gene>
    <name evidence="4" type="ORF">C5E45_19400</name>
</gene>
<dbReference type="PANTHER" id="PTHR30055">
    <property type="entry name" value="HTH-TYPE TRANSCRIPTIONAL REGULATOR RUTR"/>
    <property type="match status" value="1"/>
</dbReference>
<dbReference type="EMBL" id="PSZC01000013">
    <property type="protein sequence ID" value="PPJ36581.1"/>
    <property type="molecule type" value="Genomic_DNA"/>
</dbReference>
<sequence length="222" mass="24517">MIDAEAGGGRVDTTVREQERSRISKLQILDAAVRVLVDSGYSGATTLAIQKAAGVSRGRLLHHFPSRDGLLVAAVHHLAAERVRHLGSRTDWPAEEHARIAAAVRTMWMTYQQPYFWASMELWLAARSNARLRAALVPEEHVMGAMVRSATDNFFGSALAATPGYAAVRETLNTSMRGVALTYAVEPREPLQDPHLAEWIAFARRMLIPEEAQPIPAAERDR</sequence>
<feature type="domain" description="HTH tetR-type" evidence="3">
    <location>
        <begin position="22"/>
        <end position="82"/>
    </location>
</feature>
<dbReference type="InterPro" id="IPR001647">
    <property type="entry name" value="HTH_TetR"/>
</dbReference>
<evidence type="ECO:0000256" key="1">
    <source>
        <dbReference type="ARBA" id="ARBA00023125"/>
    </source>
</evidence>
<dbReference type="GO" id="GO:0000976">
    <property type="term" value="F:transcription cis-regulatory region binding"/>
    <property type="evidence" value="ECO:0007669"/>
    <property type="project" value="TreeGrafter"/>
</dbReference>
<name>A0A2S6AMU7_9NOCA</name>
<evidence type="ECO:0000313" key="4">
    <source>
        <dbReference type="EMBL" id="PPJ36581.1"/>
    </source>
</evidence>
<evidence type="ECO:0000313" key="5">
    <source>
        <dbReference type="Proteomes" id="UP000239874"/>
    </source>
</evidence>
<evidence type="ECO:0000259" key="3">
    <source>
        <dbReference type="PROSITE" id="PS50977"/>
    </source>
</evidence>
<proteinExistence type="predicted"/>
<organism evidence="4 5">
    <name type="scientific">Nocardia nova</name>
    <dbReference type="NCBI Taxonomy" id="37330"/>
    <lineage>
        <taxon>Bacteria</taxon>
        <taxon>Bacillati</taxon>
        <taxon>Actinomycetota</taxon>
        <taxon>Actinomycetes</taxon>
        <taxon>Mycobacteriales</taxon>
        <taxon>Nocardiaceae</taxon>
        <taxon>Nocardia</taxon>
    </lineage>
</organism>
<dbReference type="SUPFAM" id="SSF46689">
    <property type="entry name" value="Homeodomain-like"/>
    <property type="match status" value="1"/>
</dbReference>
<dbReference type="PANTHER" id="PTHR30055:SF226">
    <property type="entry name" value="HTH-TYPE TRANSCRIPTIONAL REGULATOR PKSA"/>
    <property type="match status" value="1"/>
</dbReference>
<dbReference type="Pfam" id="PF00440">
    <property type="entry name" value="TetR_N"/>
    <property type="match status" value="1"/>
</dbReference>
<dbReference type="AlphaFoldDB" id="A0A2S6AMU7"/>
<dbReference type="InterPro" id="IPR050109">
    <property type="entry name" value="HTH-type_TetR-like_transc_reg"/>
</dbReference>
<comment type="caution">
    <text evidence="4">The sequence shown here is derived from an EMBL/GenBank/DDBJ whole genome shotgun (WGS) entry which is preliminary data.</text>
</comment>
<keyword evidence="1 2" id="KW-0238">DNA-binding</keyword>
<dbReference type="InterPro" id="IPR009057">
    <property type="entry name" value="Homeodomain-like_sf"/>
</dbReference>
<evidence type="ECO:0000256" key="2">
    <source>
        <dbReference type="PROSITE-ProRule" id="PRU00335"/>
    </source>
</evidence>
<dbReference type="Gene3D" id="1.10.357.10">
    <property type="entry name" value="Tetracycline Repressor, domain 2"/>
    <property type="match status" value="1"/>
</dbReference>
<dbReference type="PRINTS" id="PR00455">
    <property type="entry name" value="HTHTETR"/>
</dbReference>
<dbReference type="GO" id="GO:0003700">
    <property type="term" value="F:DNA-binding transcription factor activity"/>
    <property type="evidence" value="ECO:0007669"/>
    <property type="project" value="TreeGrafter"/>
</dbReference>
<accession>A0A2S6AMU7</accession>
<reference evidence="4 5" key="1">
    <citation type="submission" date="2018-02" db="EMBL/GenBank/DDBJ databases">
        <title>8 Nocardia nova and 1 Nocardia cyriacigeorgica strain used for evolution to TMP-SMX.</title>
        <authorList>
            <person name="Mehta H."/>
            <person name="Weng J."/>
            <person name="Shamoo Y."/>
        </authorList>
    </citation>
    <scope>NUCLEOTIDE SEQUENCE [LARGE SCALE GENOMIC DNA]</scope>
    <source>
        <strain evidence="4 5">MDA3139</strain>
    </source>
</reference>
<dbReference type="PROSITE" id="PS50977">
    <property type="entry name" value="HTH_TETR_2"/>
    <property type="match status" value="1"/>
</dbReference>